<keyword evidence="1" id="KW-0812">Transmembrane</keyword>
<evidence type="ECO:0000313" key="2">
    <source>
        <dbReference type="EMBL" id="KAF7340245.1"/>
    </source>
</evidence>
<keyword evidence="1" id="KW-1133">Transmembrane helix</keyword>
<feature type="transmembrane region" description="Helical" evidence="1">
    <location>
        <begin position="12"/>
        <end position="35"/>
    </location>
</feature>
<dbReference type="PANTHER" id="PTHR40465:SF1">
    <property type="entry name" value="DUF6534 DOMAIN-CONTAINING PROTEIN"/>
    <property type="match status" value="1"/>
</dbReference>
<dbReference type="PANTHER" id="PTHR40465">
    <property type="entry name" value="CHROMOSOME 1, WHOLE GENOME SHOTGUN SEQUENCE"/>
    <property type="match status" value="1"/>
</dbReference>
<feature type="transmembrane region" description="Helical" evidence="1">
    <location>
        <begin position="124"/>
        <end position="150"/>
    </location>
</feature>
<dbReference type="Proteomes" id="UP000620124">
    <property type="component" value="Unassembled WGS sequence"/>
</dbReference>
<dbReference type="EMBL" id="JACAZI010000019">
    <property type="protein sequence ID" value="KAF7340245.1"/>
    <property type="molecule type" value="Genomic_DNA"/>
</dbReference>
<dbReference type="AlphaFoldDB" id="A0A8H6XF18"/>
<dbReference type="OrthoDB" id="3262409at2759"/>
<organism evidence="2 3">
    <name type="scientific">Mycena venus</name>
    <dbReference type="NCBI Taxonomy" id="2733690"/>
    <lineage>
        <taxon>Eukaryota</taxon>
        <taxon>Fungi</taxon>
        <taxon>Dikarya</taxon>
        <taxon>Basidiomycota</taxon>
        <taxon>Agaricomycotina</taxon>
        <taxon>Agaricomycetes</taxon>
        <taxon>Agaricomycetidae</taxon>
        <taxon>Agaricales</taxon>
        <taxon>Marasmiineae</taxon>
        <taxon>Mycenaceae</taxon>
        <taxon>Mycena</taxon>
    </lineage>
</organism>
<keyword evidence="3" id="KW-1185">Reference proteome</keyword>
<proteinExistence type="predicted"/>
<keyword evidence="1" id="KW-0472">Membrane</keyword>
<protein>
    <submittedName>
        <fullName evidence="2">Uncharacterized protein</fullName>
    </submittedName>
</protein>
<name>A0A8H6XF18_9AGAR</name>
<comment type="caution">
    <text evidence="2">The sequence shown here is derived from an EMBL/GenBank/DDBJ whole genome shotgun (WGS) entry which is preliminary data.</text>
</comment>
<feature type="transmembrane region" description="Helical" evidence="1">
    <location>
        <begin position="165"/>
        <end position="188"/>
    </location>
</feature>
<sequence>MANHTGPSGEIASAAGPVFLGVLMTWFLMGVYTMQAHFYFMSYNDPLFVRVLVITVSALEVAQWITSTSNAWYYLVKNWDNVSVYIAVPWQPPALVTLCGITSMIVQGFYAWRIWTIGHNAWLLRLVAVLVGGVSLMQGFSAITAAALVLRNPNTSEVSRRHELFVVWLAGSLTTDTLISLGMLWILFKARVNSPLQSMKVIFNKVIVNTVKTGAATTITVAVNLALFGHAQNHRYATTSNYLQKLQATLFHNAALADILSLGTP</sequence>
<evidence type="ECO:0000256" key="1">
    <source>
        <dbReference type="SAM" id="Phobius"/>
    </source>
</evidence>
<gene>
    <name evidence="2" type="ORF">MVEN_01943200</name>
</gene>
<evidence type="ECO:0000313" key="3">
    <source>
        <dbReference type="Proteomes" id="UP000620124"/>
    </source>
</evidence>
<feature type="transmembrane region" description="Helical" evidence="1">
    <location>
        <begin position="94"/>
        <end position="112"/>
    </location>
</feature>
<reference evidence="2" key="1">
    <citation type="submission" date="2020-05" db="EMBL/GenBank/DDBJ databases">
        <title>Mycena genomes resolve the evolution of fungal bioluminescence.</title>
        <authorList>
            <person name="Tsai I.J."/>
        </authorList>
    </citation>
    <scope>NUCLEOTIDE SEQUENCE</scope>
    <source>
        <strain evidence="2">CCC161011</strain>
    </source>
</reference>
<feature type="transmembrane region" description="Helical" evidence="1">
    <location>
        <begin position="47"/>
        <end position="74"/>
    </location>
</feature>
<accession>A0A8H6XF18</accession>